<dbReference type="GeneID" id="108664717"/>
<name>A0A8B7N0Y8_HYAAZ</name>
<dbReference type="Proteomes" id="UP000694843">
    <property type="component" value="Unplaced"/>
</dbReference>
<gene>
    <name evidence="3" type="primary">LOC108664717</name>
</gene>
<evidence type="ECO:0000313" key="2">
    <source>
        <dbReference type="Proteomes" id="UP000694843"/>
    </source>
</evidence>
<accession>A0A8B7N0Y8</accession>
<evidence type="ECO:0000256" key="1">
    <source>
        <dbReference type="SAM" id="SignalP"/>
    </source>
</evidence>
<dbReference type="RefSeq" id="XP_018006874.1">
    <property type="nucleotide sequence ID" value="XM_018151385.2"/>
</dbReference>
<dbReference type="AlphaFoldDB" id="A0A8B7N0Y8"/>
<protein>
    <submittedName>
        <fullName evidence="3">Uncharacterized protein LOC108664717</fullName>
    </submittedName>
</protein>
<dbReference type="InterPro" id="IPR011024">
    <property type="entry name" value="G_crystallin-like"/>
</dbReference>
<sequence length="242" mass="26911">MGASFYVLTTLVGALSCFFGEAADIPDLRYLKAYTAPNCTGAFYEFFDYTPELSVYAMDNSIISIRFTGDWMLYADNFYNFEVLGSTYYHRTGINICYNLDSPIAGNASSLRYAGSPYGIDDVYYNLYDGWAYSGDEFRSNTDAETVGHMDMRTTSVIIQGQSPWTFYTGLQFTGEAVCLYPTHLHSSGDIQIRTSFVYPVSNLGIPDNSIRSVAKGCLTDNVYRGALPISGQRSAEPLDHN</sequence>
<keyword evidence="1" id="KW-0732">Signal</keyword>
<feature type="chain" id="PRO_5034069608" evidence="1">
    <location>
        <begin position="23"/>
        <end position="242"/>
    </location>
</feature>
<proteinExistence type="predicted"/>
<dbReference type="OrthoDB" id="6381640at2759"/>
<dbReference type="Pfam" id="PF03995">
    <property type="entry name" value="Inhibitor_I36"/>
    <property type="match status" value="1"/>
</dbReference>
<evidence type="ECO:0000313" key="3">
    <source>
        <dbReference type="RefSeq" id="XP_018006874.1"/>
    </source>
</evidence>
<reference evidence="3" key="1">
    <citation type="submission" date="2025-08" db="UniProtKB">
        <authorList>
            <consortium name="RefSeq"/>
        </authorList>
    </citation>
    <scope>IDENTIFICATION</scope>
    <source>
        <tissue evidence="3">Whole organism</tissue>
    </source>
</reference>
<dbReference type="SUPFAM" id="SSF49695">
    <property type="entry name" value="gamma-Crystallin-like"/>
    <property type="match status" value="1"/>
</dbReference>
<organism evidence="2 3">
    <name type="scientific">Hyalella azteca</name>
    <name type="common">Amphipod</name>
    <dbReference type="NCBI Taxonomy" id="294128"/>
    <lineage>
        <taxon>Eukaryota</taxon>
        <taxon>Metazoa</taxon>
        <taxon>Ecdysozoa</taxon>
        <taxon>Arthropoda</taxon>
        <taxon>Crustacea</taxon>
        <taxon>Multicrustacea</taxon>
        <taxon>Malacostraca</taxon>
        <taxon>Eumalacostraca</taxon>
        <taxon>Peracarida</taxon>
        <taxon>Amphipoda</taxon>
        <taxon>Senticaudata</taxon>
        <taxon>Talitrida</taxon>
        <taxon>Talitroidea</taxon>
        <taxon>Hyalellidae</taxon>
        <taxon>Hyalella</taxon>
    </lineage>
</organism>
<feature type="signal peptide" evidence="1">
    <location>
        <begin position="1"/>
        <end position="22"/>
    </location>
</feature>
<dbReference type="KEGG" id="hazt:108664717"/>
<keyword evidence="2" id="KW-1185">Reference proteome</keyword>